<name>A0A1L9NS34_9RHOB</name>
<dbReference type="NCBIfam" id="NF008623">
    <property type="entry name" value="PRK11609.1"/>
    <property type="match status" value="1"/>
</dbReference>
<feature type="domain" description="Isochorismatase-like" evidence="9">
    <location>
        <begin position="5"/>
        <end position="197"/>
    </location>
</feature>
<dbReference type="GO" id="GO:0019363">
    <property type="term" value="P:pyridine nucleotide biosynthetic process"/>
    <property type="evidence" value="ECO:0007669"/>
    <property type="project" value="UniProtKB-KW"/>
</dbReference>
<dbReference type="OrthoDB" id="9791276at2"/>
<evidence type="ECO:0000259" key="9">
    <source>
        <dbReference type="Pfam" id="PF00857"/>
    </source>
</evidence>
<keyword evidence="2" id="KW-0662">Pyridine nucleotide biosynthesis</keyword>
<comment type="similarity">
    <text evidence="1">Belongs to the isochorismatase family.</text>
</comment>
<keyword evidence="4 10" id="KW-0378">Hydrolase</keyword>
<dbReference type="EMBL" id="MLCB01000203">
    <property type="protein sequence ID" value="OJI92041.1"/>
    <property type="molecule type" value="Genomic_DNA"/>
</dbReference>
<keyword evidence="3" id="KW-0479">Metal-binding</keyword>
<comment type="caution">
    <text evidence="10">The sequence shown here is derived from an EMBL/GenBank/DDBJ whole genome shotgun (WGS) entry which is preliminary data.</text>
</comment>
<dbReference type="STRING" id="696762.PFRI_37520"/>
<evidence type="ECO:0000256" key="2">
    <source>
        <dbReference type="ARBA" id="ARBA00022642"/>
    </source>
</evidence>
<accession>A0A1L9NS34</accession>
<dbReference type="GO" id="GO:0046872">
    <property type="term" value="F:metal ion binding"/>
    <property type="evidence" value="ECO:0007669"/>
    <property type="project" value="UniProtKB-KW"/>
</dbReference>
<dbReference type="GO" id="GO:0008936">
    <property type="term" value="F:nicotinamidase activity"/>
    <property type="evidence" value="ECO:0007669"/>
    <property type="project" value="UniProtKB-EC"/>
</dbReference>
<dbReference type="CDD" id="cd01011">
    <property type="entry name" value="nicotinamidase"/>
    <property type="match status" value="1"/>
</dbReference>
<evidence type="ECO:0000256" key="5">
    <source>
        <dbReference type="ARBA" id="ARBA00037900"/>
    </source>
</evidence>
<dbReference type="PANTHER" id="PTHR11080:SF2">
    <property type="entry name" value="LD05707P"/>
    <property type="match status" value="1"/>
</dbReference>
<dbReference type="EC" id="3.5.1.19" evidence="6"/>
<evidence type="ECO:0000256" key="7">
    <source>
        <dbReference type="ARBA" id="ARBA00043224"/>
    </source>
</evidence>
<proteinExistence type="inferred from homology"/>
<dbReference type="FunFam" id="3.40.50.850:FF:000006">
    <property type="entry name" value="Bifunctional pyrazinamidase/nicotinamidase"/>
    <property type="match status" value="1"/>
</dbReference>
<dbReference type="AlphaFoldDB" id="A0A1L9NS34"/>
<gene>
    <name evidence="10" type="primary">rutB_2</name>
    <name evidence="10" type="ORF">PFRI_37520</name>
</gene>
<dbReference type="Proteomes" id="UP000184514">
    <property type="component" value="Unassembled WGS sequence"/>
</dbReference>
<evidence type="ECO:0000313" key="11">
    <source>
        <dbReference type="Proteomes" id="UP000184514"/>
    </source>
</evidence>
<dbReference type="InterPro" id="IPR052347">
    <property type="entry name" value="Isochorismatase_Nicotinamidase"/>
</dbReference>
<reference evidence="10 11" key="1">
    <citation type="submission" date="2016-10" db="EMBL/GenBank/DDBJ databases">
        <title>Genome sequence of Planktotalea frisia SH6-1.</title>
        <authorList>
            <person name="Poehlein A."/>
            <person name="Bakenhus I."/>
            <person name="Voget S."/>
            <person name="Brinkhoff T."/>
            <person name="Simon M."/>
        </authorList>
    </citation>
    <scope>NUCLEOTIDE SEQUENCE [LARGE SCALE GENOMIC DNA]</scope>
    <source>
        <strain evidence="10 11">SH6-1</strain>
    </source>
</reference>
<dbReference type="Pfam" id="PF00857">
    <property type="entry name" value="Isochorismatase"/>
    <property type="match status" value="1"/>
</dbReference>
<protein>
    <recommendedName>
        <fullName evidence="8">Nicotinamidase</fullName>
        <ecNumber evidence="6">3.5.1.19</ecNumber>
    </recommendedName>
    <alternativeName>
        <fullName evidence="7">Nicotinamide deamidase</fullName>
    </alternativeName>
</protein>
<evidence type="ECO:0000256" key="6">
    <source>
        <dbReference type="ARBA" id="ARBA00039017"/>
    </source>
</evidence>
<dbReference type="PANTHER" id="PTHR11080">
    <property type="entry name" value="PYRAZINAMIDASE/NICOTINAMIDASE"/>
    <property type="match status" value="1"/>
</dbReference>
<dbReference type="InterPro" id="IPR000868">
    <property type="entry name" value="Isochorismatase-like_dom"/>
</dbReference>
<dbReference type="Gene3D" id="3.40.50.850">
    <property type="entry name" value="Isochorismatase-like"/>
    <property type="match status" value="1"/>
</dbReference>
<evidence type="ECO:0000256" key="1">
    <source>
        <dbReference type="ARBA" id="ARBA00006336"/>
    </source>
</evidence>
<evidence type="ECO:0000313" key="10">
    <source>
        <dbReference type="EMBL" id="OJI92041.1"/>
    </source>
</evidence>
<comment type="pathway">
    <text evidence="5">Cofactor biosynthesis; nicotinate biosynthesis; nicotinate from nicotinamide: step 1/1.</text>
</comment>
<evidence type="ECO:0000256" key="4">
    <source>
        <dbReference type="ARBA" id="ARBA00022801"/>
    </source>
</evidence>
<sequence length="200" mass="21933">MTSTSALLVIDVQNDFCEGGALEVASGSEVIAPINDMMEASEIVVLSQDWHPDNHRSFAQNHENCVPYEVMTMPYGPQVLWPKHCLIETKGAEFHPNLKTGFAQMVVRKGFRTEIDSYSAFFENDKTTATGLDGYLKSRGVKRVTLAGLALDFCVFYSAMDAQALGYEVVVETEACRAIDLDGSLEAALIAMKNAGIRVK</sequence>
<keyword evidence="11" id="KW-1185">Reference proteome</keyword>
<dbReference type="SUPFAM" id="SSF52499">
    <property type="entry name" value="Isochorismatase-like hydrolases"/>
    <property type="match status" value="1"/>
</dbReference>
<evidence type="ECO:0000256" key="8">
    <source>
        <dbReference type="ARBA" id="ARBA00072277"/>
    </source>
</evidence>
<dbReference type="RefSeq" id="WP_072632235.1">
    <property type="nucleotide sequence ID" value="NZ_MLCB01000203.1"/>
</dbReference>
<dbReference type="InterPro" id="IPR036380">
    <property type="entry name" value="Isochorismatase-like_sf"/>
</dbReference>
<organism evidence="10 11">
    <name type="scientific">Planktotalea frisia</name>
    <dbReference type="NCBI Taxonomy" id="696762"/>
    <lineage>
        <taxon>Bacteria</taxon>
        <taxon>Pseudomonadati</taxon>
        <taxon>Pseudomonadota</taxon>
        <taxon>Alphaproteobacteria</taxon>
        <taxon>Rhodobacterales</taxon>
        <taxon>Paracoccaceae</taxon>
        <taxon>Planktotalea</taxon>
    </lineage>
</organism>
<evidence type="ECO:0000256" key="3">
    <source>
        <dbReference type="ARBA" id="ARBA00022723"/>
    </source>
</evidence>